<evidence type="ECO:0000313" key="10">
    <source>
        <dbReference type="EMBL" id="AXH13126.1"/>
    </source>
</evidence>
<dbReference type="PANTHER" id="PTHR30625:SF11">
    <property type="entry name" value="MOTA_TOLQ_EXBB PROTON CHANNEL DOMAIN-CONTAINING PROTEIN"/>
    <property type="match status" value="1"/>
</dbReference>
<evidence type="ECO:0000259" key="9">
    <source>
        <dbReference type="Pfam" id="PF01618"/>
    </source>
</evidence>
<keyword evidence="7" id="KW-0175">Coiled coil</keyword>
<keyword evidence="6" id="KW-0813">Transport</keyword>
<keyword evidence="3 8" id="KW-0812">Transmembrane</keyword>
<evidence type="ECO:0000313" key="11">
    <source>
        <dbReference type="EMBL" id="RXK10260.1"/>
    </source>
</evidence>
<evidence type="ECO:0000256" key="2">
    <source>
        <dbReference type="ARBA" id="ARBA00022475"/>
    </source>
</evidence>
<evidence type="ECO:0000313" key="12">
    <source>
        <dbReference type="Proteomes" id="UP000253850"/>
    </source>
</evidence>
<feature type="transmembrane region" description="Helical" evidence="8">
    <location>
        <begin position="351"/>
        <end position="375"/>
    </location>
</feature>
<evidence type="ECO:0000256" key="3">
    <source>
        <dbReference type="ARBA" id="ARBA00022692"/>
    </source>
</evidence>
<comment type="similarity">
    <text evidence="6">Belongs to the exbB/tolQ family.</text>
</comment>
<dbReference type="Proteomes" id="UP000289193">
    <property type="component" value="Unassembled WGS sequence"/>
</dbReference>
<dbReference type="PIRSF" id="PIRSF037714">
    <property type="entry name" value="TolR"/>
    <property type="match status" value="1"/>
</dbReference>
<dbReference type="AlphaFoldDB" id="A0AAX2A8H6"/>
<accession>A0AAX2A8H6</accession>
<keyword evidence="5 8" id="KW-0472">Membrane</keyword>
<dbReference type="EMBL" id="CP031217">
    <property type="protein sequence ID" value="AXH13126.1"/>
    <property type="molecule type" value="Genomic_DNA"/>
</dbReference>
<keyword evidence="4 8" id="KW-1133">Transmembrane helix</keyword>
<evidence type="ECO:0000256" key="1">
    <source>
        <dbReference type="ARBA" id="ARBA00004429"/>
    </source>
</evidence>
<evidence type="ECO:0000313" key="13">
    <source>
        <dbReference type="Proteomes" id="UP000289193"/>
    </source>
</evidence>
<feature type="transmembrane region" description="Helical" evidence="8">
    <location>
        <begin position="387"/>
        <end position="411"/>
    </location>
</feature>
<keyword evidence="2" id="KW-1003">Cell membrane</keyword>
<dbReference type="Pfam" id="PF01618">
    <property type="entry name" value="MotA_ExbB"/>
    <property type="match status" value="1"/>
</dbReference>
<dbReference type="KEGG" id="hbv:ABIV_2151"/>
<name>A0AAX2A8H6_9BACT</name>
<evidence type="ECO:0000256" key="4">
    <source>
        <dbReference type="ARBA" id="ARBA00022989"/>
    </source>
</evidence>
<organism evidence="11 13">
    <name type="scientific">Halarcobacter bivalviorum</name>
    <dbReference type="NCBI Taxonomy" id="663364"/>
    <lineage>
        <taxon>Bacteria</taxon>
        <taxon>Pseudomonadati</taxon>
        <taxon>Campylobacterota</taxon>
        <taxon>Epsilonproteobacteria</taxon>
        <taxon>Campylobacterales</taxon>
        <taxon>Arcobacteraceae</taxon>
        <taxon>Halarcobacter</taxon>
    </lineage>
</organism>
<dbReference type="GO" id="GO:0005886">
    <property type="term" value="C:plasma membrane"/>
    <property type="evidence" value="ECO:0007669"/>
    <property type="project" value="UniProtKB-SubCell"/>
</dbReference>
<dbReference type="Proteomes" id="UP000253850">
    <property type="component" value="Chromosome"/>
</dbReference>
<comment type="subcellular location">
    <subcellularLocation>
        <location evidence="1">Cell inner membrane</location>
        <topology evidence="1">Multi-pass membrane protein</topology>
    </subcellularLocation>
    <subcellularLocation>
        <location evidence="6">Membrane</location>
        <topology evidence="6">Multi-pass membrane protein</topology>
    </subcellularLocation>
</comment>
<dbReference type="PANTHER" id="PTHR30625">
    <property type="entry name" value="PROTEIN TOLQ"/>
    <property type="match status" value="1"/>
</dbReference>
<evidence type="ECO:0000256" key="6">
    <source>
        <dbReference type="RuleBase" id="RU004057"/>
    </source>
</evidence>
<reference evidence="11 13" key="1">
    <citation type="submission" date="2017-10" db="EMBL/GenBank/DDBJ databases">
        <title>Genomics of the genus Arcobacter.</title>
        <authorList>
            <person name="Perez-Cataluna A."/>
            <person name="Figueras M.J."/>
        </authorList>
    </citation>
    <scope>NUCLEOTIDE SEQUENCE [LARGE SCALE GENOMIC DNA]</scope>
    <source>
        <strain evidence="11 13">CECT 7835</strain>
    </source>
</reference>
<evidence type="ECO:0000256" key="5">
    <source>
        <dbReference type="ARBA" id="ARBA00023136"/>
    </source>
</evidence>
<feature type="domain" description="MotA/TolQ/ExbB proton channel" evidence="9">
    <location>
        <begin position="323"/>
        <end position="426"/>
    </location>
</feature>
<dbReference type="GO" id="GO:0017038">
    <property type="term" value="P:protein import"/>
    <property type="evidence" value="ECO:0007669"/>
    <property type="project" value="TreeGrafter"/>
</dbReference>
<proteinExistence type="inferred from homology"/>
<evidence type="ECO:0000256" key="7">
    <source>
        <dbReference type="SAM" id="Coils"/>
    </source>
</evidence>
<reference evidence="10 12" key="2">
    <citation type="submission" date="2018-07" db="EMBL/GenBank/DDBJ databases">
        <title>Complete genome of the Arcobacter bivalviorum type strain LMG 26154.</title>
        <authorList>
            <person name="Miller W.G."/>
            <person name="Yee E."/>
            <person name="Bono J.L."/>
        </authorList>
    </citation>
    <scope>NUCLEOTIDE SEQUENCE [LARGE SCALE GENOMIC DNA]</scope>
    <source>
        <strain evidence="10 12">LMG 26154</strain>
    </source>
</reference>
<gene>
    <name evidence="10" type="ORF">ABIV_2151</name>
    <name evidence="11" type="ORF">CRV05_07740</name>
</gene>
<sequence length="438" mass="48838">MLKYLLVTLLFINQGFALDLENLLKNVKTTSNQELIAEQQRLKNFIENKEEQKELLIKVTNELKIENLETKKLKKIIEENEKVLAEKEAELNLKIGDLGEMFGSVRQTSADFLTNYQRSFTASEFPQKEEIFTKFSNSKKLPTIEELTLFWHTMLDEIIQSGKVSTYQASVILQDGERTLQDVTRIGIFSAFSKGQFLKYSDDINSLIELSTQPPSTFISNAKDFEASKAEIKSVLVDPTRGTLFEMLGNKPTFMDRIHQGGIVGYIIILLGVLGLLFAAYKILFLNLIHTKIKKQQKNLENYDETNSLGKIAGVFYKNVNDSINDLEIKIGEAILKETNHIKKGQSFVKLLAAVTPLLGLLGTVTGMIATFQAITLFGTGDPKLMAGGISTALITTVLGLVTAIPLLFAYTYISSKAEAIVSVLEEQSIGMLAKTLK</sequence>
<protein>
    <submittedName>
        <fullName evidence="10">ExbB domain-containing protein</fullName>
    </submittedName>
</protein>
<dbReference type="InterPro" id="IPR002898">
    <property type="entry name" value="MotA_ExbB_proton_chnl"/>
</dbReference>
<feature type="transmembrane region" description="Helical" evidence="8">
    <location>
        <begin position="263"/>
        <end position="289"/>
    </location>
</feature>
<dbReference type="EMBL" id="PDKM01000003">
    <property type="protein sequence ID" value="RXK10260.1"/>
    <property type="molecule type" value="Genomic_DNA"/>
</dbReference>
<evidence type="ECO:0000256" key="8">
    <source>
        <dbReference type="SAM" id="Phobius"/>
    </source>
</evidence>
<dbReference type="RefSeq" id="WP_114839921.1">
    <property type="nucleotide sequence ID" value="NZ_CP031217.1"/>
</dbReference>
<feature type="coiled-coil region" evidence="7">
    <location>
        <begin position="32"/>
        <end position="90"/>
    </location>
</feature>
<dbReference type="InterPro" id="IPR017270">
    <property type="entry name" value="MotA/TolQ/ExbB-rel"/>
</dbReference>
<keyword evidence="6" id="KW-0653">Protein transport</keyword>
<keyword evidence="13" id="KW-1185">Reference proteome</keyword>
<dbReference type="InterPro" id="IPR050790">
    <property type="entry name" value="ExbB/TolQ_transport"/>
</dbReference>